<reference evidence="6" key="1">
    <citation type="journal article" date="2013" name="Stand. Genomic Sci.">
        <title>Complete genome sequence of Desulfocapsa sulfexigens, a marine deltaproteobacterium specialized in disproportionating inorganic sulfur compounds.</title>
        <authorList>
            <person name="Finster K.W."/>
            <person name="Kjeldsen K.U."/>
            <person name="Kube M."/>
            <person name="Reinhardt R."/>
            <person name="Mussmann M."/>
            <person name="Amann R."/>
            <person name="Schreiber L."/>
        </authorList>
    </citation>
    <scope>NUCLEOTIDE SEQUENCE [LARGE SCALE GENOMIC DNA]</scope>
    <source>
        <strain evidence="6">DSM 10523 / SB164P1</strain>
    </source>
</reference>
<name>M1P6M7_DESSD</name>
<dbReference type="PANTHER" id="PTHR30345:SF0">
    <property type="entry name" value="DNA DAMAGE-REPAIR_TOLERATION PROTEIN DRT102"/>
    <property type="match status" value="1"/>
</dbReference>
<dbReference type="EMBL" id="CP003985">
    <property type="protein sequence ID" value="AGF79108.1"/>
    <property type="molecule type" value="Genomic_DNA"/>
</dbReference>
<dbReference type="eggNOG" id="COG0698">
    <property type="taxonomic scope" value="Bacteria"/>
</dbReference>
<feature type="binding site" evidence="4">
    <location>
        <position position="136"/>
    </location>
    <ligand>
        <name>D-ribulose 5-phosphate</name>
        <dbReference type="ChEBI" id="CHEBI:58121"/>
    </ligand>
</feature>
<dbReference type="HOGENOM" id="CLU_091396_4_1_7"/>
<dbReference type="InterPro" id="IPR004785">
    <property type="entry name" value="RpiB"/>
</dbReference>
<keyword evidence="6" id="KW-1185">Reference proteome</keyword>
<evidence type="ECO:0000256" key="1">
    <source>
        <dbReference type="ARBA" id="ARBA00008754"/>
    </source>
</evidence>
<evidence type="ECO:0000256" key="3">
    <source>
        <dbReference type="PIRSR" id="PIRSR005384-1"/>
    </source>
</evidence>
<dbReference type="PANTHER" id="PTHR30345">
    <property type="entry name" value="RIBOSE-5-PHOSPHATE ISOMERASE B"/>
    <property type="match status" value="1"/>
</dbReference>
<dbReference type="Gene3D" id="3.40.1400.10">
    <property type="entry name" value="Sugar-phosphate isomerase, RpiB/LacA/LacB"/>
    <property type="match status" value="1"/>
</dbReference>
<keyword evidence="2 5" id="KW-0413">Isomerase</keyword>
<evidence type="ECO:0000256" key="2">
    <source>
        <dbReference type="ARBA" id="ARBA00023235"/>
    </source>
</evidence>
<dbReference type="NCBIfam" id="TIGR01120">
    <property type="entry name" value="rpiB"/>
    <property type="match status" value="1"/>
</dbReference>
<feature type="binding site" evidence="4">
    <location>
        <position position="109"/>
    </location>
    <ligand>
        <name>D-ribulose 5-phosphate</name>
        <dbReference type="ChEBI" id="CHEBI:58121"/>
    </ligand>
</feature>
<dbReference type="STRING" id="1167006.UWK_02572"/>
<dbReference type="GO" id="GO:0005975">
    <property type="term" value="P:carbohydrate metabolic process"/>
    <property type="evidence" value="ECO:0007669"/>
    <property type="project" value="InterPro"/>
</dbReference>
<dbReference type="Proteomes" id="UP000011721">
    <property type="component" value="Chromosome"/>
</dbReference>
<feature type="binding site" evidence="4">
    <location>
        <position position="99"/>
    </location>
    <ligand>
        <name>D-ribulose 5-phosphate</name>
        <dbReference type="ChEBI" id="CHEBI:58121"/>
    </ligand>
</feature>
<feature type="binding site" evidence="4">
    <location>
        <position position="132"/>
    </location>
    <ligand>
        <name>D-ribulose 5-phosphate</name>
        <dbReference type="ChEBI" id="CHEBI:58121"/>
    </ligand>
</feature>
<dbReference type="NCBIfam" id="NF004051">
    <property type="entry name" value="PRK05571.1"/>
    <property type="match status" value="1"/>
</dbReference>
<dbReference type="KEGG" id="dsf:UWK_02572"/>
<dbReference type="AlphaFoldDB" id="M1P6M7"/>
<gene>
    <name evidence="5" type="ordered locus">UWK_02572</name>
</gene>
<dbReference type="InterPro" id="IPR036569">
    <property type="entry name" value="RpiB_LacA_LacB_sf"/>
</dbReference>
<dbReference type="NCBIfam" id="TIGR00689">
    <property type="entry name" value="rpiB_lacA_lacB"/>
    <property type="match status" value="1"/>
</dbReference>
<dbReference type="RefSeq" id="WP_015404794.1">
    <property type="nucleotide sequence ID" value="NC_020304.1"/>
</dbReference>
<dbReference type="GO" id="GO:0016861">
    <property type="term" value="F:intramolecular oxidoreductase activity, interconverting aldoses and ketoses"/>
    <property type="evidence" value="ECO:0007669"/>
    <property type="project" value="UniProtKB-ARBA"/>
</dbReference>
<accession>M1P6M7</accession>
<organism evidence="5 6">
    <name type="scientific">Desulfocapsa sulfexigens (strain DSM 10523 / SB164P1)</name>
    <dbReference type="NCBI Taxonomy" id="1167006"/>
    <lineage>
        <taxon>Bacteria</taxon>
        <taxon>Pseudomonadati</taxon>
        <taxon>Thermodesulfobacteriota</taxon>
        <taxon>Desulfobulbia</taxon>
        <taxon>Desulfobulbales</taxon>
        <taxon>Desulfocapsaceae</taxon>
        <taxon>Desulfocapsa</taxon>
    </lineage>
</organism>
<dbReference type="SUPFAM" id="SSF89623">
    <property type="entry name" value="Ribose/Galactose isomerase RpiB/AlsB"/>
    <property type="match status" value="1"/>
</dbReference>
<feature type="active site" description="Proton acceptor" evidence="3">
    <location>
        <position position="65"/>
    </location>
</feature>
<feature type="active site" description="Proton donor" evidence="3">
    <location>
        <position position="98"/>
    </location>
</feature>
<dbReference type="PATRIC" id="fig|1167006.5.peg.2787"/>
<evidence type="ECO:0000313" key="5">
    <source>
        <dbReference type="EMBL" id="AGF79108.1"/>
    </source>
</evidence>
<dbReference type="OrthoDB" id="1778624at2"/>
<dbReference type="PIRSF" id="PIRSF005384">
    <property type="entry name" value="RpiB_LacA_B"/>
    <property type="match status" value="1"/>
</dbReference>
<dbReference type="Pfam" id="PF02502">
    <property type="entry name" value="LacAB_rpiB"/>
    <property type="match status" value="1"/>
</dbReference>
<proteinExistence type="inferred from homology"/>
<feature type="binding site" evidence="4">
    <location>
        <begin position="66"/>
        <end position="70"/>
    </location>
    <ligand>
        <name>D-ribulose 5-phosphate</name>
        <dbReference type="ChEBI" id="CHEBI:58121"/>
    </ligand>
</feature>
<comment type="similarity">
    <text evidence="1">Belongs to the LacAB/RpiB family.</text>
</comment>
<protein>
    <submittedName>
        <fullName evidence="5">Ribose 5-phosphate isomerase B</fullName>
    </submittedName>
</protein>
<dbReference type="InterPro" id="IPR003500">
    <property type="entry name" value="RpiB_LacA_LacB"/>
</dbReference>
<feature type="binding site" evidence="4">
    <location>
        <begin position="8"/>
        <end position="9"/>
    </location>
    <ligand>
        <name>D-ribulose 5-phosphate</name>
        <dbReference type="ChEBI" id="CHEBI:58121"/>
    </ligand>
</feature>
<evidence type="ECO:0000256" key="4">
    <source>
        <dbReference type="PIRSR" id="PIRSR005384-2"/>
    </source>
</evidence>
<evidence type="ECO:0000313" key="6">
    <source>
        <dbReference type="Proteomes" id="UP000011721"/>
    </source>
</evidence>
<sequence length="141" mass="15360">MRVAIGSDHGGFSLKEVIIPLLKELGHEVIDVGCHDEQSVDYPGFADLVCEQIMSSEADKGILICGTGIGMSMAANKHEGIRAALCSEQYTARMSREHNDANILCMGERVTGPGVAMEIVRTWLDTPFGGGRHQRRIELFS</sequence>